<proteinExistence type="predicted"/>
<dbReference type="Proteomes" id="UP001479606">
    <property type="component" value="Unassembled WGS sequence"/>
</dbReference>
<dbReference type="RefSeq" id="WP_342300849.1">
    <property type="nucleotide sequence ID" value="NZ_JBCEVZ010000072.1"/>
</dbReference>
<sequence length="155" mass="17446">MPNSKQIIEGIYRHIQENNLSKVLPLLDEHVQIHVPESLPFGGIYHGRAGYISLFSAITQTWASLQTESIQYYTRNDVPDDVVVATGELRAQLQRNNAPYAMPFMNHWHLKDGKVIELTVFYWDTALLLATFHKNLPGPASSNGIYPTGPESPQS</sequence>
<name>A0ABU9M089_9BACT</name>
<comment type="caution">
    <text evidence="2">The sequence shown here is derived from an EMBL/GenBank/DDBJ whole genome shotgun (WGS) entry which is preliminary data.</text>
</comment>
<dbReference type="PANTHER" id="PTHR41252">
    <property type="entry name" value="BLR2505 PROTEIN"/>
    <property type="match status" value="1"/>
</dbReference>
<dbReference type="SUPFAM" id="SSF54427">
    <property type="entry name" value="NTF2-like"/>
    <property type="match status" value="1"/>
</dbReference>
<evidence type="ECO:0000259" key="1">
    <source>
        <dbReference type="Pfam" id="PF12680"/>
    </source>
</evidence>
<keyword evidence="3" id="KW-1185">Reference proteome</keyword>
<feature type="domain" description="SnoaL-like" evidence="1">
    <location>
        <begin position="9"/>
        <end position="117"/>
    </location>
</feature>
<evidence type="ECO:0000313" key="3">
    <source>
        <dbReference type="Proteomes" id="UP001479606"/>
    </source>
</evidence>
<dbReference type="Gene3D" id="3.10.450.50">
    <property type="match status" value="1"/>
</dbReference>
<dbReference type="InterPro" id="IPR037401">
    <property type="entry name" value="SnoaL-like"/>
</dbReference>
<gene>
    <name evidence="2" type="ORF">AAFH49_19615</name>
</gene>
<dbReference type="InterPro" id="IPR032710">
    <property type="entry name" value="NTF2-like_dom_sf"/>
</dbReference>
<evidence type="ECO:0000313" key="2">
    <source>
        <dbReference type="EMBL" id="MEL5996432.1"/>
    </source>
</evidence>
<reference evidence="2 3" key="1">
    <citation type="journal article" date="2018" name="Arch. Microbiol.">
        <title>Hymenobacter segetis sp. nov., isolated from soil.</title>
        <authorList>
            <person name="Ten L.N."/>
            <person name="Lim S.J."/>
            <person name="Kim B.O."/>
            <person name="Kang I.K."/>
            <person name="Jung H.Y."/>
        </authorList>
    </citation>
    <scope>NUCLEOTIDE SEQUENCE [LARGE SCALE GENOMIC DNA]</scope>
    <source>
        <strain evidence="2 3">S7-3-11</strain>
    </source>
</reference>
<dbReference type="EMBL" id="JBCEVZ010000072">
    <property type="protein sequence ID" value="MEL5996432.1"/>
    <property type="molecule type" value="Genomic_DNA"/>
</dbReference>
<accession>A0ABU9M089</accession>
<organism evidence="2 3">
    <name type="scientific">Hymenobacter segetis</name>
    <dbReference type="NCBI Taxonomy" id="2025509"/>
    <lineage>
        <taxon>Bacteria</taxon>
        <taxon>Pseudomonadati</taxon>
        <taxon>Bacteroidota</taxon>
        <taxon>Cytophagia</taxon>
        <taxon>Cytophagales</taxon>
        <taxon>Hymenobacteraceae</taxon>
        <taxon>Hymenobacter</taxon>
    </lineage>
</organism>
<dbReference type="Pfam" id="PF12680">
    <property type="entry name" value="SnoaL_2"/>
    <property type="match status" value="1"/>
</dbReference>
<dbReference type="PANTHER" id="PTHR41252:SF1">
    <property type="entry name" value="BLR2505 PROTEIN"/>
    <property type="match status" value="1"/>
</dbReference>
<protein>
    <submittedName>
        <fullName evidence="2">Nuclear transport factor 2 family protein</fullName>
    </submittedName>
</protein>